<reference evidence="2 3" key="1">
    <citation type="submission" date="2020-11" db="EMBL/GenBank/DDBJ databases">
        <title>Erythrobacter sediminis sp. nov., a marine bacterium from a tidal flat of Garorim Bay.</title>
        <authorList>
            <person name="Kim D."/>
            <person name="Yoo Y."/>
            <person name="Kim J.-J."/>
        </authorList>
    </citation>
    <scope>NUCLEOTIDE SEQUENCE [LARGE SCALE GENOMIC DNA]</scope>
    <source>
        <strain evidence="2 3">JGD-13</strain>
    </source>
</reference>
<comment type="caution">
    <text evidence="2">The sequence shown here is derived from an EMBL/GenBank/DDBJ whole genome shotgun (WGS) entry which is preliminary data.</text>
</comment>
<protein>
    <recommendedName>
        <fullName evidence="4">Lipoprotein</fullName>
    </recommendedName>
</protein>
<keyword evidence="3" id="KW-1185">Reference proteome</keyword>
<feature type="signal peptide" evidence="1">
    <location>
        <begin position="1"/>
        <end position="22"/>
    </location>
</feature>
<feature type="chain" id="PRO_5046856630" description="Lipoprotein" evidence="1">
    <location>
        <begin position="23"/>
        <end position="154"/>
    </location>
</feature>
<keyword evidence="1" id="KW-0732">Signal</keyword>
<name>A0ABS0N2T4_9SPHN</name>
<organism evidence="2 3">
    <name type="scientific">Aurantiacibacter sediminis</name>
    <dbReference type="NCBI Taxonomy" id="2793064"/>
    <lineage>
        <taxon>Bacteria</taxon>
        <taxon>Pseudomonadati</taxon>
        <taxon>Pseudomonadota</taxon>
        <taxon>Alphaproteobacteria</taxon>
        <taxon>Sphingomonadales</taxon>
        <taxon>Erythrobacteraceae</taxon>
        <taxon>Aurantiacibacter</taxon>
    </lineage>
</organism>
<evidence type="ECO:0000313" key="3">
    <source>
        <dbReference type="Proteomes" id="UP000602442"/>
    </source>
</evidence>
<dbReference type="Proteomes" id="UP000602442">
    <property type="component" value="Unassembled WGS sequence"/>
</dbReference>
<evidence type="ECO:0000313" key="2">
    <source>
        <dbReference type="EMBL" id="MBH5322275.1"/>
    </source>
</evidence>
<sequence>MRKAFIALLPLGLIACASSWLDDTVALSDHLDQTYDVTEYSSAAVDLNGDGVEEHVVLVRQPSHCGTGGCTMFVLASAQEGFAEIGRSPTTFGPVRLSPEDHNGWQVLLTVERDGANNYFHTRHIYEDGSYQEQASDGRVDWDEPLDQDVLIAR</sequence>
<accession>A0ABS0N2T4</accession>
<proteinExistence type="predicted"/>
<evidence type="ECO:0008006" key="4">
    <source>
        <dbReference type="Google" id="ProtNLM"/>
    </source>
</evidence>
<evidence type="ECO:0000256" key="1">
    <source>
        <dbReference type="SAM" id="SignalP"/>
    </source>
</evidence>
<dbReference type="RefSeq" id="WP_197920976.1">
    <property type="nucleotide sequence ID" value="NZ_CAWPTA010000007.1"/>
</dbReference>
<gene>
    <name evidence="2" type="ORF">I5L03_06710</name>
</gene>
<dbReference type="PROSITE" id="PS51257">
    <property type="entry name" value="PROKAR_LIPOPROTEIN"/>
    <property type="match status" value="1"/>
</dbReference>
<dbReference type="EMBL" id="JAEANY010000002">
    <property type="protein sequence ID" value="MBH5322275.1"/>
    <property type="molecule type" value="Genomic_DNA"/>
</dbReference>